<dbReference type="GO" id="GO:0005886">
    <property type="term" value="C:plasma membrane"/>
    <property type="evidence" value="ECO:0007669"/>
    <property type="project" value="TreeGrafter"/>
</dbReference>
<dbReference type="FunFam" id="1.20.1720.10:FF:000012">
    <property type="entry name" value="MFS toxin efflux pump (AflT)"/>
    <property type="match status" value="1"/>
</dbReference>
<feature type="transmembrane region" description="Helical" evidence="6">
    <location>
        <begin position="188"/>
        <end position="206"/>
    </location>
</feature>
<feature type="transmembrane region" description="Helical" evidence="6">
    <location>
        <begin position="227"/>
        <end position="246"/>
    </location>
</feature>
<proteinExistence type="predicted"/>
<evidence type="ECO:0000256" key="1">
    <source>
        <dbReference type="ARBA" id="ARBA00004141"/>
    </source>
</evidence>
<keyword evidence="9" id="KW-1185">Reference proteome</keyword>
<feature type="transmembrane region" description="Helical" evidence="6">
    <location>
        <begin position="297"/>
        <end position="322"/>
    </location>
</feature>
<feature type="transmembrane region" description="Helical" evidence="6">
    <location>
        <begin position="334"/>
        <end position="354"/>
    </location>
</feature>
<evidence type="ECO:0000313" key="9">
    <source>
        <dbReference type="Proteomes" id="UP000758603"/>
    </source>
</evidence>
<dbReference type="GeneID" id="70134457"/>
<evidence type="ECO:0000256" key="4">
    <source>
        <dbReference type="ARBA" id="ARBA00022989"/>
    </source>
</evidence>
<evidence type="ECO:0000313" key="8">
    <source>
        <dbReference type="EMBL" id="KAH6648934.1"/>
    </source>
</evidence>
<evidence type="ECO:0000259" key="7">
    <source>
        <dbReference type="PROSITE" id="PS50850"/>
    </source>
</evidence>
<keyword evidence="4 6" id="KW-1133">Transmembrane helix</keyword>
<organism evidence="8 9">
    <name type="scientific">Truncatella angustata</name>
    <dbReference type="NCBI Taxonomy" id="152316"/>
    <lineage>
        <taxon>Eukaryota</taxon>
        <taxon>Fungi</taxon>
        <taxon>Dikarya</taxon>
        <taxon>Ascomycota</taxon>
        <taxon>Pezizomycotina</taxon>
        <taxon>Sordariomycetes</taxon>
        <taxon>Xylariomycetidae</taxon>
        <taxon>Amphisphaeriales</taxon>
        <taxon>Sporocadaceae</taxon>
        <taxon>Truncatella</taxon>
    </lineage>
</organism>
<feature type="transmembrane region" description="Helical" evidence="6">
    <location>
        <begin position="366"/>
        <end position="383"/>
    </location>
</feature>
<dbReference type="InterPro" id="IPR011701">
    <property type="entry name" value="MFS"/>
</dbReference>
<feature type="transmembrane region" description="Helical" evidence="6">
    <location>
        <begin position="389"/>
        <end position="410"/>
    </location>
</feature>
<dbReference type="FunFam" id="1.20.1250.20:FF:000196">
    <property type="entry name" value="MFS toxin efflux pump (AflT)"/>
    <property type="match status" value="1"/>
</dbReference>
<dbReference type="RefSeq" id="XP_045955441.1">
    <property type="nucleotide sequence ID" value="XM_046105566.1"/>
</dbReference>
<keyword evidence="2" id="KW-0813">Transport</keyword>
<dbReference type="InterPro" id="IPR036259">
    <property type="entry name" value="MFS_trans_sf"/>
</dbReference>
<dbReference type="EMBL" id="JAGPXC010000007">
    <property type="protein sequence ID" value="KAH6648934.1"/>
    <property type="molecule type" value="Genomic_DNA"/>
</dbReference>
<evidence type="ECO:0000256" key="5">
    <source>
        <dbReference type="ARBA" id="ARBA00023136"/>
    </source>
</evidence>
<dbReference type="Pfam" id="PF07690">
    <property type="entry name" value="MFS_1"/>
    <property type="match status" value="1"/>
</dbReference>
<dbReference type="InterPro" id="IPR020846">
    <property type="entry name" value="MFS_dom"/>
</dbReference>
<dbReference type="OrthoDB" id="10021397at2759"/>
<protein>
    <submittedName>
        <fullName evidence="8">Major facilitator superfamily domain-containing protein</fullName>
    </submittedName>
</protein>
<keyword evidence="5 6" id="KW-0472">Membrane</keyword>
<feature type="transmembrane region" description="Helical" evidence="6">
    <location>
        <begin position="128"/>
        <end position="148"/>
    </location>
</feature>
<feature type="transmembrane region" description="Helical" evidence="6">
    <location>
        <begin position="97"/>
        <end position="116"/>
    </location>
</feature>
<dbReference type="Gene3D" id="1.20.1720.10">
    <property type="entry name" value="Multidrug resistance protein D"/>
    <property type="match status" value="1"/>
</dbReference>
<sequence length="548" mass="58991">MEANTNDEKLDSQGQENLVPTVQYAHGLPLALICLGLVLSVFCLGLDRSILATAIPNITSEFDSLNDVAWYGSAYLLTTCCFQLMFGKLYVEFKENWVFLIALGLFEIGSLICGCAPNSLALIIGRAIQGIGCAGVMTGALTILAQSVPLSKRPMFTGAIGGMSSIAQIIAPTLGGVFTDRATWRWCFWINLPLGAITAVVVALFVKLPPKHASAKKINFSELARKLDLQGTVVLMPCIVCLLLTLEWGGLTYPWGNWRIIVCLCLFVVLFLVWLYIQYVKGDDGTLPLRIVKQRSVVTGMVFMFGIAGSLFIVVYYVPIWFQAVKNTTAEQSGINFLATSGAMSISAVLAGILTSKSGYYVPQMFCSSVLVSVAAGLMYRYSPDTSTGYWAGTLVMFGLGCGMGIQMPLTAVQTVLKGSDMPIGTSVIILAQTISGTIFLAVGQNLFQSELVRALITDAPDISPALVLQHGVSGIRTFVEETYGAGLARGVIEAYNSALKQTFIVCIVLSCLTIIGAILMEWRNVKIESDKEYLVGSEGLAKDPSVV</sequence>
<feature type="transmembrane region" description="Helical" evidence="6">
    <location>
        <begin position="503"/>
        <end position="523"/>
    </location>
</feature>
<dbReference type="PROSITE" id="PS50850">
    <property type="entry name" value="MFS"/>
    <property type="match status" value="1"/>
</dbReference>
<evidence type="ECO:0000256" key="3">
    <source>
        <dbReference type="ARBA" id="ARBA00022692"/>
    </source>
</evidence>
<dbReference type="PANTHER" id="PTHR23501">
    <property type="entry name" value="MAJOR FACILITATOR SUPERFAMILY"/>
    <property type="match status" value="1"/>
</dbReference>
<dbReference type="GO" id="GO:0022857">
    <property type="term" value="F:transmembrane transporter activity"/>
    <property type="evidence" value="ECO:0007669"/>
    <property type="project" value="InterPro"/>
</dbReference>
<comment type="subcellular location">
    <subcellularLocation>
        <location evidence="1">Membrane</location>
        <topology evidence="1">Multi-pass membrane protein</topology>
    </subcellularLocation>
</comment>
<dbReference type="SUPFAM" id="SSF103473">
    <property type="entry name" value="MFS general substrate transporter"/>
    <property type="match status" value="1"/>
</dbReference>
<feature type="transmembrane region" description="Helical" evidence="6">
    <location>
        <begin position="68"/>
        <end position="91"/>
    </location>
</feature>
<gene>
    <name evidence="8" type="ORF">BKA67DRAFT_628150</name>
</gene>
<dbReference type="AlphaFoldDB" id="A0A9P8UFH1"/>
<dbReference type="Gene3D" id="1.20.1250.20">
    <property type="entry name" value="MFS general substrate transporter like domains"/>
    <property type="match status" value="1"/>
</dbReference>
<keyword evidence="3 6" id="KW-0812">Transmembrane</keyword>
<comment type="caution">
    <text evidence="8">The sequence shown here is derived from an EMBL/GenBank/DDBJ whole genome shotgun (WGS) entry which is preliminary data.</text>
</comment>
<name>A0A9P8UFH1_9PEZI</name>
<dbReference type="Proteomes" id="UP000758603">
    <property type="component" value="Unassembled WGS sequence"/>
</dbReference>
<feature type="domain" description="Major facilitator superfamily (MFS) profile" evidence="7">
    <location>
        <begin position="33"/>
        <end position="526"/>
    </location>
</feature>
<feature type="transmembrane region" description="Helical" evidence="6">
    <location>
        <begin position="27"/>
        <end position="47"/>
    </location>
</feature>
<feature type="transmembrane region" description="Helical" evidence="6">
    <location>
        <begin position="258"/>
        <end position="277"/>
    </location>
</feature>
<evidence type="ECO:0000256" key="2">
    <source>
        <dbReference type="ARBA" id="ARBA00022448"/>
    </source>
</evidence>
<reference evidence="8" key="1">
    <citation type="journal article" date="2021" name="Nat. Commun.">
        <title>Genetic determinants of endophytism in the Arabidopsis root mycobiome.</title>
        <authorList>
            <person name="Mesny F."/>
            <person name="Miyauchi S."/>
            <person name="Thiergart T."/>
            <person name="Pickel B."/>
            <person name="Atanasova L."/>
            <person name="Karlsson M."/>
            <person name="Huettel B."/>
            <person name="Barry K.W."/>
            <person name="Haridas S."/>
            <person name="Chen C."/>
            <person name="Bauer D."/>
            <person name="Andreopoulos W."/>
            <person name="Pangilinan J."/>
            <person name="LaButti K."/>
            <person name="Riley R."/>
            <person name="Lipzen A."/>
            <person name="Clum A."/>
            <person name="Drula E."/>
            <person name="Henrissat B."/>
            <person name="Kohler A."/>
            <person name="Grigoriev I.V."/>
            <person name="Martin F.M."/>
            <person name="Hacquard S."/>
        </authorList>
    </citation>
    <scope>NUCLEOTIDE SEQUENCE</scope>
    <source>
        <strain evidence="8">MPI-SDFR-AT-0073</strain>
    </source>
</reference>
<dbReference type="CDD" id="cd17502">
    <property type="entry name" value="MFS_Azr1_MDR_like"/>
    <property type="match status" value="1"/>
</dbReference>
<evidence type="ECO:0000256" key="6">
    <source>
        <dbReference type="SAM" id="Phobius"/>
    </source>
</evidence>
<accession>A0A9P8UFH1</accession>
<dbReference type="PANTHER" id="PTHR23501:SF199">
    <property type="entry name" value="MFS EFFLUX TRANSPORTER INPD-RELATED"/>
    <property type="match status" value="1"/>
</dbReference>
<feature type="transmembrane region" description="Helical" evidence="6">
    <location>
        <begin position="422"/>
        <end position="443"/>
    </location>
</feature>